<accession>A0A3M7R4R5</accession>
<protein>
    <recommendedName>
        <fullName evidence="4">Secreted protein</fullName>
    </recommendedName>
</protein>
<evidence type="ECO:0000313" key="2">
    <source>
        <dbReference type="EMBL" id="RNA18603.1"/>
    </source>
</evidence>
<organism evidence="2 3">
    <name type="scientific">Brachionus plicatilis</name>
    <name type="common">Marine rotifer</name>
    <name type="synonym">Brachionus muelleri</name>
    <dbReference type="NCBI Taxonomy" id="10195"/>
    <lineage>
        <taxon>Eukaryota</taxon>
        <taxon>Metazoa</taxon>
        <taxon>Spiralia</taxon>
        <taxon>Gnathifera</taxon>
        <taxon>Rotifera</taxon>
        <taxon>Eurotatoria</taxon>
        <taxon>Monogononta</taxon>
        <taxon>Pseudotrocha</taxon>
        <taxon>Ploima</taxon>
        <taxon>Brachionidae</taxon>
        <taxon>Brachionus</taxon>
    </lineage>
</organism>
<dbReference type="Proteomes" id="UP000276133">
    <property type="component" value="Unassembled WGS sequence"/>
</dbReference>
<dbReference type="EMBL" id="REGN01004207">
    <property type="protein sequence ID" value="RNA18603.1"/>
    <property type="molecule type" value="Genomic_DNA"/>
</dbReference>
<name>A0A3M7R4R5_BRAPC</name>
<evidence type="ECO:0000256" key="1">
    <source>
        <dbReference type="SAM" id="SignalP"/>
    </source>
</evidence>
<keyword evidence="3" id="KW-1185">Reference proteome</keyword>
<keyword evidence="1" id="KW-0732">Signal</keyword>
<comment type="caution">
    <text evidence="2">The sequence shown here is derived from an EMBL/GenBank/DDBJ whole genome shotgun (WGS) entry which is preliminary data.</text>
</comment>
<dbReference type="AlphaFoldDB" id="A0A3M7R4R5"/>
<evidence type="ECO:0000313" key="3">
    <source>
        <dbReference type="Proteomes" id="UP000276133"/>
    </source>
</evidence>
<feature type="signal peptide" evidence="1">
    <location>
        <begin position="1"/>
        <end position="21"/>
    </location>
</feature>
<sequence length="88" mass="10477">MGVFWASLVIFFSSLYIGARAQSISNIFGTLLNKNLSQIFFLKVDRHLNLNECVFFFKVKLRTYSLNFKIFEQFHIFLFTFYDPCQKN</sequence>
<proteinExistence type="predicted"/>
<reference evidence="2 3" key="1">
    <citation type="journal article" date="2018" name="Sci. Rep.">
        <title>Genomic signatures of local adaptation to the degree of environmental predictability in rotifers.</title>
        <authorList>
            <person name="Franch-Gras L."/>
            <person name="Hahn C."/>
            <person name="Garcia-Roger E.M."/>
            <person name="Carmona M.J."/>
            <person name="Serra M."/>
            <person name="Gomez A."/>
        </authorList>
    </citation>
    <scope>NUCLEOTIDE SEQUENCE [LARGE SCALE GENOMIC DNA]</scope>
    <source>
        <strain evidence="2">HYR1</strain>
    </source>
</reference>
<evidence type="ECO:0008006" key="4">
    <source>
        <dbReference type="Google" id="ProtNLM"/>
    </source>
</evidence>
<gene>
    <name evidence="2" type="ORF">BpHYR1_038067</name>
</gene>
<feature type="chain" id="PRO_5018183160" description="Secreted protein" evidence="1">
    <location>
        <begin position="22"/>
        <end position="88"/>
    </location>
</feature>